<evidence type="ECO:0000313" key="16">
    <source>
        <dbReference type="Proteomes" id="UP001562425"/>
    </source>
</evidence>
<accession>A0ABD1DGU1</accession>
<dbReference type="InterPro" id="IPR018782">
    <property type="entry name" value="MCU_reg"/>
</dbReference>
<dbReference type="Pfam" id="PF10161">
    <property type="entry name" value="DDDD"/>
    <property type="match status" value="1"/>
</dbReference>
<keyword evidence="12 14" id="KW-0496">Mitochondrion</keyword>
<comment type="caution">
    <text evidence="15">The sequence shown here is derived from an EMBL/GenBank/DDBJ whole genome shotgun (WGS) entry which is preliminary data.</text>
</comment>
<gene>
    <name evidence="15" type="ORF">pipiens_008631</name>
</gene>
<keyword evidence="4 14" id="KW-0813">Transport</keyword>
<dbReference type="Proteomes" id="UP001562425">
    <property type="component" value="Unassembled WGS sequence"/>
</dbReference>
<comment type="subunit">
    <text evidence="14">Component of the uniplex complex. Interacts (via the transmembrane region) with MCU (via the first transmembrane region); the interaction is direct.</text>
</comment>
<keyword evidence="7 14" id="KW-0999">Mitochondrion inner membrane</keyword>
<keyword evidence="11 14" id="KW-0406">Ion transport</keyword>
<evidence type="ECO:0000256" key="10">
    <source>
        <dbReference type="ARBA" id="ARBA00022989"/>
    </source>
</evidence>
<comment type="function">
    <text evidence="14">Essential regulatory subunit of the mitochondrial calcium uniporter complex (uniplex), a complex that mediates calcium uptake into mitochondria.</text>
</comment>
<organism evidence="15 16">
    <name type="scientific">Culex pipiens pipiens</name>
    <name type="common">Northern house mosquito</name>
    <dbReference type="NCBI Taxonomy" id="38569"/>
    <lineage>
        <taxon>Eukaryota</taxon>
        <taxon>Metazoa</taxon>
        <taxon>Ecdysozoa</taxon>
        <taxon>Arthropoda</taxon>
        <taxon>Hexapoda</taxon>
        <taxon>Insecta</taxon>
        <taxon>Pterygota</taxon>
        <taxon>Neoptera</taxon>
        <taxon>Endopterygota</taxon>
        <taxon>Diptera</taxon>
        <taxon>Nematocera</taxon>
        <taxon>Culicoidea</taxon>
        <taxon>Culicidae</taxon>
        <taxon>Culicinae</taxon>
        <taxon>Culicini</taxon>
        <taxon>Culex</taxon>
        <taxon>Culex</taxon>
    </lineage>
</organism>
<dbReference type="PANTHER" id="PTHR33904">
    <property type="entry name" value="ESSENTIAL MCU REGULATOR, MITOCHONDRIAL"/>
    <property type="match status" value="1"/>
</dbReference>
<name>A0ABD1DGU1_CULPP</name>
<evidence type="ECO:0000256" key="2">
    <source>
        <dbReference type="ARBA" id="ARBA00008958"/>
    </source>
</evidence>
<feature type="transmembrane region" description="Helical" evidence="14">
    <location>
        <begin position="48"/>
        <end position="68"/>
    </location>
</feature>
<keyword evidence="6 14" id="KW-0812">Transmembrane</keyword>
<evidence type="ECO:0000256" key="13">
    <source>
        <dbReference type="ARBA" id="ARBA00023136"/>
    </source>
</evidence>
<evidence type="ECO:0000313" key="15">
    <source>
        <dbReference type="EMBL" id="KAL1398858.1"/>
    </source>
</evidence>
<dbReference type="PANTHER" id="PTHR33904:SF1">
    <property type="entry name" value="ESSENTIAL MCU REGULATOR, MITOCHONDRIAL"/>
    <property type="match status" value="1"/>
</dbReference>
<keyword evidence="16" id="KW-1185">Reference proteome</keyword>
<evidence type="ECO:0000256" key="12">
    <source>
        <dbReference type="ARBA" id="ARBA00023128"/>
    </source>
</evidence>
<keyword evidence="8 14" id="KW-0106">Calcium</keyword>
<sequence>MVLWNVLRSAGRLGTATGCSRAAGIGQLRRKYTYRSGALKPKPHQIRFGLLGIVATVIPGLLIGAQISKNIANFLEENDLFILLRIIYGIKIGNFCSRLRFDLISSALLTKQNS</sequence>
<evidence type="ECO:0000256" key="8">
    <source>
        <dbReference type="ARBA" id="ARBA00022837"/>
    </source>
</evidence>
<proteinExistence type="inferred from homology"/>
<comment type="subcellular location">
    <subcellularLocation>
        <location evidence="1 14">Mitochondrion inner membrane</location>
        <topology evidence="1 14">Single-pass membrane protein</topology>
    </subcellularLocation>
</comment>
<evidence type="ECO:0000256" key="14">
    <source>
        <dbReference type="RuleBase" id="RU369077"/>
    </source>
</evidence>
<evidence type="ECO:0000256" key="4">
    <source>
        <dbReference type="ARBA" id="ARBA00022448"/>
    </source>
</evidence>
<keyword evidence="10 14" id="KW-1133">Transmembrane helix</keyword>
<keyword evidence="5 14" id="KW-0109">Calcium transport</keyword>
<keyword evidence="13 14" id="KW-0472">Membrane</keyword>
<dbReference type="GO" id="GO:0036444">
    <property type="term" value="P:calcium import into the mitochondrion"/>
    <property type="evidence" value="ECO:0007669"/>
    <property type="project" value="UniProtKB-UniRule"/>
</dbReference>
<protein>
    <recommendedName>
        <fullName evidence="3 14">Essential MCU regulator, mitochondrial</fullName>
    </recommendedName>
    <alternativeName>
        <fullName evidence="14">Single-pass membrane protein with aspartate-rich tail 1, mitochondrial</fullName>
    </alternativeName>
</protein>
<reference evidence="15 16" key="1">
    <citation type="submission" date="2024-05" db="EMBL/GenBank/DDBJ databases">
        <title>Culex pipiens pipiens assembly and annotation.</title>
        <authorList>
            <person name="Alout H."/>
            <person name="Durand T."/>
        </authorList>
    </citation>
    <scope>NUCLEOTIDE SEQUENCE [LARGE SCALE GENOMIC DNA]</scope>
    <source>
        <strain evidence="15">HA-2024</strain>
        <tissue evidence="15">Whole body</tissue>
    </source>
</reference>
<evidence type="ECO:0000256" key="3">
    <source>
        <dbReference type="ARBA" id="ARBA00022180"/>
    </source>
</evidence>
<evidence type="ECO:0000256" key="7">
    <source>
        <dbReference type="ARBA" id="ARBA00022792"/>
    </source>
</evidence>
<dbReference type="EMBL" id="JBEHCU010005742">
    <property type="protein sequence ID" value="KAL1398858.1"/>
    <property type="molecule type" value="Genomic_DNA"/>
</dbReference>
<dbReference type="AlphaFoldDB" id="A0ABD1DGU1"/>
<evidence type="ECO:0000256" key="11">
    <source>
        <dbReference type="ARBA" id="ARBA00023065"/>
    </source>
</evidence>
<evidence type="ECO:0000256" key="1">
    <source>
        <dbReference type="ARBA" id="ARBA00004434"/>
    </source>
</evidence>
<dbReference type="GO" id="GO:1990246">
    <property type="term" value="C:uniplex complex"/>
    <property type="evidence" value="ECO:0007669"/>
    <property type="project" value="UniProtKB-UniRule"/>
</dbReference>
<comment type="similarity">
    <text evidence="2 14">Belongs to the SMDT1/EMRE family.</text>
</comment>
<evidence type="ECO:0000256" key="9">
    <source>
        <dbReference type="ARBA" id="ARBA00022946"/>
    </source>
</evidence>
<evidence type="ECO:0000256" key="5">
    <source>
        <dbReference type="ARBA" id="ARBA00022568"/>
    </source>
</evidence>
<dbReference type="GO" id="GO:0051560">
    <property type="term" value="P:mitochondrial calcium ion homeostasis"/>
    <property type="evidence" value="ECO:0007669"/>
    <property type="project" value="UniProtKB-UniRule"/>
</dbReference>
<evidence type="ECO:0000256" key="6">
    <source>
        <dbReference type="ARBA" id="ARBA00022692"/>
    </source>
</evidence>
<keyword evidence="9 14" id="KW-0809">Transit peptide</keyword>